<dbReference type="Proteomes" id="UP001352263">
    <property type="component" value="Unassembled WGS sequence"/>
</dbReference>
<dbReference type="EMBL" id="JAWIIV010000036">
    <property type="protein sequence ID" value="MEC4722791.1"/>
    <property type="molecule type" value="Genomic_DNA"/>
</dbReference>
<evidence type="ECO:0000313" key="1">
    <source>
        <dbReference type="EMBL" id="MEC4722791.1"/>
    </source>
</evidence>
<keyword evidence="2" id="KW-1185">Reference proteome</keyword>
<organism evidence="1 2">
    <name type="scientific">Noviherbaspirillum album</name>
    <dbReference type="NCBI Taxonomy" id="3080276"/>
    <lineage>
        <taxon>Bacteria</taxon>
        <taxon>Pseudomonadati</taxon>
        <taxon>Pseudomonadota</taxon>
        <taxon>Betaproteobacteria</taxon>
        <taxon>Burkholderiales</taxon>
        <taxon>Oxalobacteraceae</taxon>
        <taxon>Noviherbaspirillum</taxon>
    </lineage>
</organism>
<protein>
    <recommendedName>
        <fullName evidence="3">Swt1-like HEPN domain-containing protein</fullName>
    </recommendedName>
</protein>
<name>A0ABU6JGK0_9BURK</name>
<proteinExistence type="predicted"/>
<reference evidence="1 2" key="1">
    <citation type="submission" date="2023-10" db="EMBL/GenBank/DDBJ databases">
        <title>Noviherbaspirillum sp. CPCC 100848 genome assembly.</title>
        <authorList>
            <person name="Li X.Y."/>
            <person name="Fang X.M."/>
        </authorList>
    </citation>
    <scope>NUCLEOTIDE SEQUENCE [LARGE SCALE GENOMIC DNA]</scope>
    <source>
        <strain evidence="1 2">CPCC 100848</strain>
    </source>
</reference>
<comment type="caution">
    <text evidence="1">The sequence shown here is derived from an EMBL/GenBank/DDBJ whole genome shotgun (WGS) entry which is preliminary data.</text>
</comment>
<evidence type="ECO:0008006" key="3">
    <source>
        <dbReference type="Google" id="ProtNLM"/>
    </source>
</evidence>
<accession>A0ABU6JGK0</accession>
<gene>
    <name evidence="1" type="ORF">RY831_26890</name>
</gene>
<sequence length="309" mass="35101">MDLRSATADIERYTLPRFLEADNISKMVSASVAASAYGIEIPRLQQTLMAMQAPWLDTLHIEQSIRGFVELQAIGQALNTLDPFGERLTTALRQGLGDMRDPITWTPETISDPTARTSVYIERGFQAELTNFPEEAFEESLERSGIIIEPPALVVRYSCPVPPSDNPELEAAFARTNVAHDWLQRFETYIRSFIDKVMTGAFGPNWMKSNDPGGLRDAWTAKKRKVEAWSGQDRPLIAYADITDYERIICNGKNWAAFERFFVTKENARESLQRISGPRLGTMHARPLTAEEVLFLQVEMHRFIKLTER</sequence>
<evidence type="ECO:0000313" key="2">
    <source>
        <dbReference type="Proteomes" id="UP001352263"/>
    </source>
</evidence>